<accession>A0AAN5I558</accession>
<proteinExistence type="predicted"/>
<comment type="caution">
    <text evidence="1">The sequence shown here is derived from an EMBL/GenBank/DDBJ whole genome shotgun (WGS) entry which is preliminary data.</text>
</comment>
<name>A0AAN5I558_9BILA</name>
<organism evidence="1 2">
    <name type="scientific">Pristionchus mayeri</name>
    <dbReference type="NCBI Taxonomy" id="1317129"/>
    <lineage>
        <taxon>Eukaryota</taxon>
        <taxon>Metazoa</taxon>
        <taxon>Ecdysozoa</taxon>
        <taxon>Nematoda</taxon>
        <taxon>Chromadorea</taxon>
        <taxon>Rhabditida</taxon>
        <taxon>Rhabditina</taxon>
        <taxon>Diplogasteromorpha</taxon>
        <taxon>Diplogasteroidea</taxon>
        <taxon>Neodiplogasteridae</taxon>
        <taxon>Pristionchus</taxon>
    </lineage>
</organism>
<evidence type="ECO:0000313" key="2">
    <source>
        <dbReference type="Proteomes" id="UP001328107"/>
    </source>
</evidence>
<reference evidence="2" key="1">
    <citation type="submission" date="2022-10" db="EMBL/GenBank/DDBJ databases">
        <title>Genome assembly of Pristionchus species.</title>
        <authorList>
            <person name="Yoshida K."/>
            <person name="Sommer R.J."/>
        </authorList>
    </citation>
    <scope>NUCLEOTIDE SEQUENCE [LARGE SCALE GENOMIC DNA]</scope>
    <source>
        <strain evidence="2">RS5460</strain>
    </source>
</reference>
<sequence length="110" mass="12238">MNSFLGHPWVGRFQRTGDLCVFRLGPAPALHSHKIYVGSRLVPRRAVISIFTAQRTLLQSSINVVVELLGYDKDKVPELPLPEGIKDELIAAIDRHDGLVHSGNWNNPGF</sequence>
<gene>
    <name evidence="1" type="ORF">PMAYCL1PPCAC_21301</name>
</gene>
<dbReference type="Proteomes" id="UP001328107">
    <property type="component" value="Unassembled WGS sequence"/>
</dbReference>
<dbReference type="EMBL" id="BTRK01000005">
    <property type="protein sequence ID" value="GMR51106.1"/>
    <property type="molecule type" value="Genomic_DNA"/>
</dbReference>
<dbReference type="AlphaFoldDB" id="A0AAN5I558"/>
<protein>
    <submittedName>
        <fullName evidence="1">Uncharacterized protein</fullName>
    </submittedName>
</protein>
<evidence type="ECO:0000313" key="1">
    <source>
        <dbReference type="EMBL" id="GMR51106.1"/>
    </source>
</evidence>
<keyword evidence="2" id="KW-1185">Reference proteome</keyword>